<dbReference type="PANTHER" id="PTHR37984:SF5">
    <property type="entry name" value="PROTEIN NYNRIN-LIKE"/>
    <property type="match status" value="1"/>
</dbReference>
<feature type="domain" description="Integrase catalytic" evidence="6">
    <location>
        <begin position="507"/>
        <end position="637"/>
    </location>
</feature>
<gene>
    <name evidence="7" type="ORF">K2173_014547</name>
</gene>
<dbReference type="Pfam" id="PF08284">
    <property type="entry name" value="RVP_2"/>
    <property type="match status" value="1"/>
</dbReference>
<dbReference type="GO" id="GO:0003676">
    <property type="term" value="F:nucleic acid binding"/>
    <property type="evidence" value="ECO:0007669"/>
    <property type="project" value="InterPro"/>
</dbReference>
<dbReference type="InterPro" id="IPR036397">
    <property type="entry name" value="RNaseH_sf"/>
</dbReference>
<keyword evidence="4" id="KW-0255">Endonuclease</keyword>
<sequence>MQQEGESSGRPRGVHQARVFAMTREMRDRSDVVTVMQLIIFDLVIALIDPGSTHSFVSSSRLVCDRIVSPLDTPLMVSTPIGEYIMISQVFRGCEIRIGGELLVVDVMPLKMGGLDVILGMDTLERYNARLDCKQKTVEFDLGDGRKVMFIGDRKASPPRIISALPAEKMMSKGCEAFLAYVIDSRTDRGKLEDIPVVRKFSDVFPEKLPGLPPAREIEFPIELQSVSFLGHVISEQGVHVDPRKIEAVVNWEAPKNVAEVKSFLGLAGYYRRFVEGFSMIAAPITKLLRKNQKFGWSDECQRSFEELKRRLTSAPILILPSGDEGYTVYSDASRKGLGCVLMQGNRTRIFTDHKSLKYLLSQKELNLRQRRWIELVKDYDLLIEYHPGKANVVADALSRKSSIAHVRSVYLPLLEEMAKLKISLKQEESECLLSNFRVRLILRKKVRELQAQDAELSKLRDEIQNGKVSEIEVQDDGLMKVGSRLCIPDVQEVKAEIMDEAHNAPYAMHPGSTRMVTMDFLMGLPKTSRKHDAIWVIVDRLTKSAHFLAIKQTDSLHVLAKKYIDEIVRLHGIPDSIVSDRDPRFTSKFWGSLQEALGTKLNFSTVFHPQTDGQSERTIRTLEGMLRACVMDFRGA</sequence>
<dbReference type="InterPro" id="IPR041577">
    <property type="entry name" value="RT_RNaseH_2"/>
</dbReference>
<dbReference type="Proteomes" id="UP001159364">
    <property type="component" value="Unassembled WGS sequence"/>
</dbReference>
<keyword evidence="2" id="KW-0548">Nucleotidyltransferase</keyword>
<organism evidence="7 8">
    <name type="scientific">Erythroxylum novogranatense</name>
    <dbReference type="NCBI Taxonomy" id="1862640"/>
    <lineage>
        <taxon>Eukaryota</taxon>
        <taxon>Viridiplantae</taxon>
        <taxon>Streptophyta</taxon>
        <taxon>Embryophyta</taxon>
        <taxon>Tracheophyta</taxon>
        <taxon>Spermatophyta</taxon>
        <taxon>Magnoliopsida</taxon>
        <taxon>eudicotyledons</taxon>
        <taxon>Gunneridae</taxon>
        <taxon>Pentapetalae</taxon>
        <taxon>rosids</taxon>
        <taxon>fabids</taxon>
        <taxon>Malpighiales</taxon>
        <taxon>Erythroxylaceae</taxon>
        <taxon>Erythroxylum</taxon>
    </lineage>
</organism>
<keyword evidence="4" id="KW-0378">Hydrolase</keyword>
<name>A0AAV8S5W4_9ROSI</name>
<dbReference type="PROSITE" id="PS50994">
    <property type="entry name" value="INTEGRASE"/>
    <property type="match status" value="1"/>
</dbReference>
<dbReference type="SUPFAM" id="SSF56672">
    <property type="entry name" value="DNA/RNA polymerases"/>
    <property type="match status" value="1"/>
</dbReference>
<dbReference type="InterPro" id="IPR050951">
    <property type="entry name" value="Retrovirus_Pol_polyprotein"/>
</dbReference>
<dbReference type="GO" id="GO:0015074">
    <property type="term" value="P:DNA integration"/>
    <property type="evidence" value="ECO:0007669"/>
    <property type="project" value="InterPro"/>
</dbReference>
<keyword evidence="3" id="KW-0540">Nuclease</keyword>
<evidence type="ECO:0000256" key="3">
    <source>
        <dbReference type="ARBA" id="ARBA00022722"/>
    </source>
</evidence>
<dbReference type="SUPFAM" id="SSF53098">
    <property type="entry name" value="Ribonuclease H-like"/>
    <property type="match status" value="1"/>
</dbReference>
<dbReference type="GO" id="GO:0004519">
    <property type="term" value="F:endonuclease activity"/>
    <property type="evidence" value="ECO:0007669"/>
    <property type="project" value="UniProtKB-KW"/>
</dbReference>
<dbReference type="SUPFAM" id="SSF50630">
    <property type="entry name" value="Acid proteases"/>
    <property type="match status" value="1"/>
</dbReference>
<dbReference type="Gene3D" id="2.40.70.10">
    <property type="entry name" value="Acid Proteases"/>
    <property type="match status" value="1"/>
</dbReference>
<evidence type="ECO:0000256" key="1">
    <source>
        <dbReference type="ARBA" id="ARBA00022679"/>
    </source>
</evidence>
<comment type="caution">
    <text evidence="7">The sequence shown here is derived from an EMBL/GenBank/DDBJ whole genome shotgun (WGS) entry which is preliminary data.</text>
</comment>
<dbReference type="AlphaFoldDB" id="A0AAV8S5W4"/>
<dbReference type="Gene3D" id="3.30.420.10">
    <property type="entry name" value="Ribonuclease H-like superfamily/Ribonuclease H"/>
    <property type="match status" value="1"/>
</dbReference>
<accession>A0AAV8S5W4</accession>
<reference evidence="7 8" key="1">
    <citation type="submission" date="2021-09" db="EMBL/GenBank/DDBJ databases">
        <title>Genomic insights and catalytic innovation underlie evolution of tropane alkaloids biosynthesis.</title>
        <authorList>
            <person name="Wang Y.-J."/>
            <person name="Tian T."/>
            <person name="Huang J.-P."/>
            <person name="Huang S.-X."/>
        </authorList>
    </citation>
    <scope>NUCLEOTIDE SEQUENCE [LARGE SCALE GENOMIC DNA]</scope>
    <source>
        <strain evidence="7">KIB-2018</strain>
        <tissue evidence="7">Leaf</tissue>
    </source>
</reference>
<evidence type="ECO:0000256" key="4">
    <source>
        <dbReference type="ARBA" id="ARBA00022759"/>
    </source>
</evidence>
<dbReference type="CDD" id="cd00303">
    <property type="entry name" value="retropepsin_like"/>
    <property type="match status" value="1"/>
</dbReference>
<dbReference type="Gene3D" id="3.30.70.270">
    <property type="match status" value="1"/>
</dbReference>
<protein>
    <recommendedName>
        <fullName evidence="6">Integrase catalytic domain-containing protein</fullName>
    </recommendedName>
</protein>
<dbReference type="EMBL" id="JAIWQS010000142">
    <property type="protein sequence ID" value="KAJ8747591.1"/>
    <property type="molecule type" value="Genomic_DNA"/>
</dbReference>
<dbReference type="InterPro" id="IPR012337">
    <property type="entry name" value="RNaseH-like_sf"/>
</dbReference>
<dbReference type="PANTHER" id="PTHR37984">
    <property type="entry name" value="PROTEIN CBG26694"/>
    <property type="match status" value="1"/>
</dbReference>
<dbReference type="InterPro" id="IPR001584">
    <property type="entry name" value="Integrase_cat-core"/>
</dbReference>
<dbReference type="GO" id="GO:0016779">
    <property type="term" value="F:nucleotidyltransferase activity"/>
    <property type="evidence" value="ECO:0007669"/>
    <property type="project" value="UniProtKB-KW"/>
</dbReference>
<dbReference type="FunFam" id="3.30.70.270:FF:000020">
    <property type="entry name" value="Transposon Tf2-6 polyprotein-like Protein"/>
    <property type="match status" value="1"/>
</dbReference>
<dbReference type="InterPro" id="IPR021109">
    <property type="entry name" value="Peptidase_aspartic_dom_sf"/>
</dbReference>
<keyword evidence="8" id="KW-1185">Reference proteome</keyword>
<evidence type="ECO:0000313" key="7">
    <source>
        <dbReference type="EMBL" id="KAJ8747591.1"/>
    </source>
</evidence>
<keyword evidence="5" id="KW-0511">Multifunctional enzyme</keyword>
<dbReference type="CDD" id="cd09274">
    <property type="entry name" value="RNase_HI_RT_Ty3"/>
    <property type="match status" value="1"/>
</dbReference>
<evidence type="ECO:0000259" key="6">
    <source>
        <dbReference type="PROSITE" id="PS50994"/>
    </source>
</evidence>
<keyword evidence="1" id="KW-0808">Transferase</keyword>
<proteinExistence type="predicted"/>
<dbReference type="InterPro" id="IPR043502">
    <property type="entry name" value="DNA/RNA_pol_sf"/>
</dbReference>
<dbReference type="InterPro" id="IPR043128">
    <property type="entry name" value="Rev_trsase/Diguanyl_cyclase"/>
</dbReference>
<dbReference type="Pfam" id="PF17919">
    <property type="entry name" value="RT_RNaseH_2"/>
    <property type="match status" value="1"/>
</dbReference>
<evidence type="ECO:0000256" key="5">
    <source>
        <dbReference type="ARBA" id="ARBA00023268"/>
    </source>
</evidence>
<evidence type="ECO:0000256" key="2">
    <source>
        <dbReference type="ARBA" id="ARBA00022695"/>
    </source>
</evidence>
<evidence type="ECO:0000313" key="8">
    <source>
        <dbReference type="Proteomes" id="UP001159364"/>
    </source>
</evidence>